<dbReference type="Pfam" id="PF03114">
    <property type="entry name" value="BAR"/>
    <property type="match status" value="1"/>
</dbReference>
<evidence type="ECO:0000313" key="9">
    <source>
        <dbReference type="Proteomes" id="UP000053029"/>
    </source>
</evidence>
<dbReference type="PANTHER" id="PTHR47174">
    <property type="entry name" value="BRIDGING INTEGRATOR 3"/>
    <property type="match status" value="1"/>
</dbReference>
<feature type="domain" description="SH3" evidence="6">
    <location>
        <begin position="368"/>
        <end position="429"/>
    </location>
</feature>
<feature type="region of interest" description="Disordered" evidence="5">
    <location>
        <begin position="302"/>
        <end position="366"/>
    </location>
</feature>
<dbReference type="GO" id="GO:0031097">
    <property type="term" value="C:medial cortex"/>
    <property type="evidence" value="ECO:0007669"/>
    <property type="project" value="TreeGrafter"/>
</dbReference>
<dbReference type="InterPro" id="IPR001452">
    <property type="entry name" value="SH3_domain"/>
</dbReference>
<dbReference type="GO" id="GO:0043332">
    <property type="term" value="C:mating projection tip"/>
    <property type="evidence" value="ECO:0007669"/>
    <property type="project" value="TreeGrafter"/>
</dbReference>
<evidence type="ECO:0000256" key="4">
    <source>
        <dbReference type="PROSITE-ProRule" id="PRU00192"/>
    </source>
</evidence>
<dbReference type="InterPro" id="IPR036028">
    <property type="entry name" value="SH3-like_dom_sf"/>
</dbReference>
<dbReference type="InterPro" id="IPR027267">
    <property type="entry name" value="AH/BAR_dom_sf"/>
</dbReference>
<dbReference type="GO" id="GO:0097320">
    <property type="term" value="P:plasma membrane tubulation"/>
    <property type="evidence" value="ECO:0007669"/>
    <property type="project" value="TreeGrafter"/>
</dbReference>
<accession>A0A0D2G6R9</accession>
<dbReference type="InterPro" id="IPR046982">
    <property type="entry name" value="BIN3/RVS161-like"/>
</dbReference>
<proteinExistence type="predicted"/>
<dbReference type="PRINTS" id="PR00452">
    <property type="entry name" value="SH3DOMAIN"/>
</dbReference>
<dbReference type="RefSeq" id="XP_013278223.1">
    <property type="nucleotide sequence ID" value="XM_013422769.1"/>
</dbReference>
<dbReference type="GO" id="GO:0008289">
    <property type="term" value="F:lipid binding"/>
    <property type="evidence" value="ECO:0007669"/>
    <property type="project" value="TreeGrafter"/>
</dbReference>
<keyword evidence="2" id="KW-0597">Phosphoprotein</keyword>
<dbReference type="Gene3D" id="1.20.1270.60">
    <property type="entry name" value="Arfaptin homology (AH) domain/BAR domain"/>
    <property type="match status" value="1"/>
</dbReference>
<gene>
    <name evidence="8" type="ORF">Z517_12355</name>
</gene>
<dbReference type="FunFam" id="2.30.30.40:FF:000189">
    <property type="entry name" value="BAR adaptor protein RVS167"/>
    <property type="match status" value="1"/>
</dbReference>
<name>A0A0D2G6R9_9EURO</name>
<dbReference type="GeneID" id="25311845"/>
<evidence type="ECO:0000256" key="5">
    <source>
        <dbReference type="SAM" id="MobiDB-lite"/>
    </source>
</evidence>
<evidence type="ECO:0000256" key="3">
    <source>
        <dbReference type="ARBA" id="ARBA00023054"/>
    </source>
</evidence>
<dbReference type="CDD" id="cd07599">
    <property type="entry name" value="BAR_Rvs167p"/>
    <property type="match status" value="1"/>
</dbReference>
<dbReference type="FunFam" id="1.20.1270.60:FF:000048">
    <property type="entry name" value="BAR adaptor protein RVS167"/>
    <property type="match status" value="1"/>
</dbReference>
<dbReference type="PANTHER" id="PTHR47174:SF1">
    <property type="entry name" value="REDUCED VIABILITY UPON STARVATION PROTEIN 167"/>
    <property type="match status" value="1"/>
</dbReference>
<keyword evidence="3" id="KW-0175">Coiled coil</keyword>
<keyword evidence="9" id="KW-1185">Reference proteome</keyword>
<dbReference type="Proteomes" id="UP000053029">
    <property type="component" value="Unassembled WGS sequence"/>
</dbReference>
<dbReference type="HOGENOM" id="CLU_025518_0_1_1"/>
<organism evidence="8 9">
    <name type="scientific">Fonsecaea pedrosoi CBS 271.37</name>
    <dbReference type="NCBI Taxonomy" id="1442368"/>
    <lineage>
        <taxon>Eukaryota</taxon>
        <taxon>Fungi</taxon>
        <taxon>Dikarya</taxon>
        <taxon>Ascomycota</taxon>
        <taxon>Pezizomycotina</taxon>
        <taxon>Eurotiomycetes</taxon>
        <taxon>Chaetothyriomycetidae</taxon>
        <taxon>Chaetothyriales</taxon>
        <taxon>Herpotrichiellaceae</taxon>
        <taxon>Fonsecaea</taxon>
    </lineage>
</organism>
<dbReference type="SUPFAM" id="SSF103657">
    <property type="entry name" value="BAR/IMD domain-like"/>
    <property type="match status" value="1"/>
</dbReference>
<dbReference type="GO" id="GO:0030479">
    <property type="term" value="C:actin cortical patch"/>
    <property type="evidence" value="ECO:0007669"/>
    <property type="project" value="TreeGrafter"/>
</dbReference>
<dbReference type="GO" id="GO:1990528">
    <property type="term" value="C:Rvs161p-Rvs167p complex"/>
    <property type="evidence" value="ECO:0007669"/>
    <property type="project" value="TreeGrafter"/>
</dbReference>
<reference evidence="8 9" key="1">
    <citation type="submission" date="2015-01" db="EMBL/GenBank/DDBJ databases">
        <title>The Genome Sequence of Fonsecaea pedrosoi CBS 271.37.</title>
        <authorList>
            <consortium name="The Broad Institute Genomics Platform"/>
            <person name="Cuomo C."/>
            <person name="de Hoog S."/>
            <person name="Gorbushina A."/>
            <person name="Stielow B."/>
            <person name="Teixiera M."/>
            <person name="Abouelleil A."/>
            <person name="Chapman S.B."/>
            <person name="Priest M."/>
            <person name="Young S.K."/>
            <person name="Wortman J."/>
            <person name="Nusbaum C."/>
            <person name="Birren B."/>
        </authorList>
    </citation>
    <scope>NUCLEOTIDE SEQUENCE [LARGE SCALE GENOMIC DNA]</scope>
    <source>
        <strain evidence="8 9">CBS 271.37</strain>
    </source>
</reference>
<evidence type="ECO:0000313" key="8">
    <source>
        <dbReference type="EMBL" id="KIW74415.1"/>
    </source>
</evidence>
<feature type="compositionally biased region" description="Low complexity" evidence="5">
    <location>
        <begin position="327"/>
        <end position="352"/>
    </location>
</feature>
<dbReference type="GO" id="GO:0051666">
    <property type="term" value="P:actin cortical patch localization"/>
    <property type="evidence" value="ECO:0007669"/>
    <property type="project" value="InterPro"/>
</dbReference>
<dbReference type="Pfam" id="PF00018">
    <property type="entry name" value="SH3_1"/>
    <property type="match status" value="1"/>
</dbReference>
<evidence type="ECO:0000259" key="6">
    <source>
        <dbReference type="PROSITE" id="PS50002"/>
    </source>
</evidence>
<keyword evidence="1 4" id="KW-0728">SH3 domain</keyword>
<dbReference type="OrthoDB" id="2159336at2759"/>
<dbReference type="EMBL" id="KN846977">
    <property type="protein sequence ID" value="KIW74415.1"/>
    <property type="molecule type" value="Genomic_DNA"/>
</dbReference>
<dbReference type="PROSITE" id="PS51021">
    <property type="entry name" value="BAR"/>
    <property type="match status" value="1"/>
</dbReference>
<dbReference type="SMART" id="SM00326">
    <property type="entry name" value="SH3"/>
    <property type="match status" value="1"/>
</dbReference>
<evidence type="ECO:0000256" key="2">
    <source>
        <dbReference type="ARBA" id="ARBA00022553"/>
    </source>
</evidence>
<evidence type="ECO:0000256" key="1">
    <source>
        <dbReference type="ARBA" id="ARBA00022443"/>
    </source>
</evidence>
<dbReference type="AlphaFoldDB" id="A0A0D2G6R9"/>
<feature type="domain" description="BAR" evidence="7">
    <location>
        <begin position="17"/>
        <end position="269"/>
    </location>
</feature>
<dbReference type="InterPro" id="IPR004148">
    <property type="entry name" value="BAR_dom"/>
</dbReference>
<dbReference type="STRING" id="1442368.A0A0D2G6R9"/>
<protein>
    <submittedName>
        <fullName evidence="8">Unplaced genomic scaffold supercont1.9, whole genome shotgun sequence</fullName>
    </submittedName>
</protein>
<dbReference type="VEuPathDB" id="FungiDB:Z517_12355"/>
<dbReference type="GO" id="GO:0006897">
    <property type="term" value="P:endocytosis"/>
    <property type="evidence" value="ECO:0007669"/>
    <property type="project" value="InterPro"/>
</dbReference>
<dbReference type="Gene3D" id="2.30.30.40">
    <property type="entry name" value="SH3 Domains"/>
    <property type="match status" value="1"/>
</dbReference>
<dbReference type="SMART" id="SM00721">
    <property type="entry name" value="BAR"/>
    <property type="match status" value="1"/>
</dbReference>
<dbReference type="SUPFAM" id="SSF50044">
    <property type="entry name" value="SH3-domain"/>
    <property type="match status" value="1"/>
</dbReference>
<sequence length="451" mass="50956">MSLKGVGKSITRAPQQFKQRFNIGDNTKDAVYIDAERRFQELEKETKKLHDESKKYFEAINGMLNHQIEFSKAIQEIYKPISGRVSDPNSLIPEGNPEGIRACEEYESIVRELQATLQPELEMIEQRVIAPADQLLEVIKVIRKINTKRDHKQLDFDRHRATLKKLQDKKDKTLKDEKALFKAENDVEQATQDYEYFNNLLKDELPKLFALEAEFIRPLFQSFYYMQLNVFYTLHEKMQAINIGYFNLNLDIEEAFEMKRGDVQERAEALSIVHFKSTGGVKPRGVSRYGLGLSKAKEAEAGKSSYASRRTSHLEDGVSNPPPPYSPTGSSSLPSSPAIGSPSLNAAIAAKGKPPPPKPKPSRLSGVPNAETCTALYDYEAQAEGDLSFMTGDIIEITSRTQNENEWWTGRVNGREGQFPGMCSLELVSISRSHDPEELTTERAGNYVRLN</sequence>
<evidence type="ECO:0000259" key="7">
    <source>
        <dbReference type="PROSITE" id="PS51021"/>
    </source>
</evidence>
<dbReference type="PROSITE" id="PS50002">
    <property type="entry name" value="SH3"/>
    <property type="match status" value="1"/>
</dbReference>